<evidence type="ECO:0000313" key="2">
    <source>
        <dbReference type="Proteomes" id="UP001234989"/>
    </source>
</evidence>
<protein>
    <recommendedName>
        <fullName evidence="3">DUF4283 domain-containing protein</fullName>
    </recommendedName>
</protein>
<organism evidence="1 2">
    <name type="scientific">Solanum verrucosum</name>
    <dbReference type="NCBI Taxonomy" id="315347"/>
    <lineage>
        <taxon>Eukaryota</taxon>
        <taxon>Viridiplantae</taxon>
        <taxon>Streptophyta</taxon>
        <taxon>Embryophyta</taxon>
        <taxon>Tracheophyta</taxon>
        <taxon>Spermatophyta</taxon>
        <taxon>Magnoliopsida</taxon>
        <taxon>eudicotyledons</taxon>
        <taxon>Gunneridae</taxon>
        <taxon>Pentapetalae</taxon>
        <taxon>asterids</taxon>
        <taxon>lamiids</taxon>
        <taxon>Solanales</taxon>
        <taxon>Solanaceae</taxon>
        <taxon>Solanoideae</taxon>
        <taxon>Solaneae</taxon>
        <taxon>Solanum</taxon>
    </lineage>
</organism>
<dbReference type="PANTHER" id="PTHR34427:SF10">
    <property type="entry name" value="DUF4283 DOMAIN-CONTAINING PROTEIN"/>
    <property type="match status" value="1"/>
</dbReference>
<dbReference type="EMBL" id="CP133622">
    <property type="protein sequence ID" value="WMV55837.1"/>
    <property type="molecule type" value="Genomic_DNA"/>
</dbReference>
<reference evidence="1" key="1">
    <citation type="submission" date="2023-08" db="EMBL/GenBank/DDBJ databases">
        <title>A de novo genome assembly of Solanum verrucosum Schlechtendal, a Mexican diploid species geographically isolated from the other diploid A-genome species in potato relatives.</title>
        <authorList>
            <person name="Hosaka K."/>
        </authorList>
    </citation>
    <scope>NUCLEOTIDE SEQUENCE</scope>
    <source>
        <tissue evidence="1">Young leaves</tissue>
    </source>
</reference>
<evidence type="ECO:0008006" key="3">
    <source>
        <dbReference type="Google" id="ProtNLM"/>
    </source>
</evidence>
<feature type="non-terminal residue" evidence="1">
    <location>
        <position position="364"/>
    </location>
</feature>
<evidence type="ECO:0000313" key="1">
    <source>
        <dbReference type="EMBL" id="WMV55837.1"/>
    </source>
</evidence>
<gene>
    <name evidence="1" type="ORF">MTR67_049222</name>
</gene>
<accession>A0AAF0V007</accession>
<dbReference type="PANTHER" id="PTHR34427">
    <property type="entry name" value="DUF4283 DOMAIN PROTEIN"/>
    <property type="match status" value="1"/>
</dbReference>
<proteinExistence type="predicted"/>
<dbReference type="AlphaFoldDB" id="A0AAF0V007"/>
<name>A0AAF0V007_SOLVR</name>
<sequence>MDDTSYFAVGFKSYDITRTSGTAGEWYDWTERSRKSITRISFTGKAMEWISSIMREASKAKGNTVRRWKKKDDFTEIYCARNFNKYGRYISLINVRGKRRAVIIVPELSFNSGWSGIAEKIGRFIHSYKRVGNLETHRLVDSNIPYVDMLKSSKWTNKGRKDMPEKIIKRGGRICINRDANIQSEVTAEQVVKGDWVWRNLPVKMQWWSPTVCASAGGDRTNAIWIRVVGLPLHFWEHHTFKAIGDFCGGWIETEEETQLRNHLKWARIKIKGNGSDVPKEVTIDDGAFLYTMQVWTEAPARVTVGENNSEKGFTQRSPIDGPKVFVEDSVVLRGAADKAVQPRAMAETRGENFRTPNVDLGLR</sequence>
<dbReference type="Proteomes" id="UP001234989">
    <property type="component" value="Chromosome 11"/>
</dbReference>
<keyword evidence="2" id="KW-1185">Reference proteome</keyword>